<organism evidence="9 10">
    <name type="scientific">Streptomyces toyocaensis</name>
    <dbReference type="NCBI Taxonomy" id="55952"/>
    <lineage>
        <taxon>Bacteria</taxon>
        <taxon>Bacillati</taxon>
        <taxon>Actinomycetota</taxon>
        <taxon>Actinomycetes</taxon>
        <taxon>Kitasatosporales</taxon>
        <taxon>Streptomycetaceae</taxon>
        <taxon>Streptomyces</taxon>
    </lineage>
</organism>
<dbReference type="eggNOG" id="COG1253">
    <property type="taxonomic scope" value="Bacteria"/>
</dbReference>
<dbReference type="SMART" id="SM00116">
    <property type="entry name" value="CBS"/>
    <property type="match status" value="1"/>
</dbReference>
<keyword evidence="10" id="KW-1185">Reference proteome</keyword>
<dbReference type="GO" id="GO:0005886">
    <property type="term" value="C:plasma membrane"/>
    <property type="evidence" value="ECO:0007669"/>
    <property type="project" value="UniProtKB-SubCell"/>
</dbReference>
<dbReference type="AlphaFoldDB" id="A0A081XI26"/>
<comment type="caution">
    <text evidence="9">The sequence shown here is derived from an EMBL/GenBank/DDBJ whole genome shotgun (WGS) entry which is preliminary data.</text>
</comment>
<comment type="subcellular location">
    <subcellularLocation>
        <location evidence="1">Cell membrane</location>
        <topology evidence="1">Multi-pass membrane protein</topology>
    </subcellularLocation>
</comment>
<evidence type="ECO:0000256" key="4">
    <source>
        <dbReference type="PROSITE-ProRule" id="PRU01193"/>
    </source>
</evidence>
<evidence type="ECO:0000256" key="3">
    <source>
        <dbReference type="PROSITE-ProRule" id="PRU00703"/>
    </source>
</evidence>
<dbReference type="EMBL" id="JFCB01000049">
    <property type="protein sequence ID" value="KES03199.1"/>
    <property type="molecule type" value="Genomic_DNA"/>
</dbReference>
<sequence length="399" mass="42684">MSVPMALFVTVLLLIGSGFFVAAEFALVAAKRHRMEKAAAEGRRGAGSALAGMRELSLMLAGAQLGITVCTLGLGSVSKPAISHELDPLLRTLGLPGALSYGVAFAVAMIVVVFLHMVIGEMAPKSWAIAHPERSAMLLSPPFRAVVKAVRPLIRLLNAVSNALVRLCRVTPRDELASVHNREQLTHLVAESERLGLISETDSELLTRSLTEPETPVRDVRVPAAEIVWVDGAAGLDEILRVAAARDRTRLLVREHDTVLGSVHARDALVARARGRAAAARALARPVPALTEDATVADAIDLLRRRRSSFAVVRDASGRLTGMVSLDDLLARFLQPQPQPQPQHAAWPGRGPTHPRAPGPASGARPGAVVRQVITREDGGVDGHVVNDRFRPPDPRGRL</sequence>
<accession>A0A081XI26</accession>
<keyword evidence="4 6" id="KW-0812">Transmembrane</keyword>
<dbReference type="InterPro" id="IPR000644">
    <property type="entry name" value="CBS_dom"/>
</dbReference>
<feature type="compositionally biased region" description="Low complexity" evidence="5">
    <location>
        <begin position="359"/>
        <end position="368"/>
    </location>
</feature>
<name>A0A081XI26_STRTO</name>
<feature type="compositionally biased region" description="Basic and acidic residues" evidence="5">
    <location>
        <begin position="374"/>
        <end position="399"/>
    </location>
</feature>
<feature type="transmembrane region" description="Helical" evidence="6">
    <location>
        <begin position="6"/>
        <end position="27"/>
    </location>
</feature>
<keyword evidence="4 6" id="KW-0472">Membrane</keyword>
<dbReference type="OrthoDB" id="110231at2"/>
<reference evidence="9 10" key="1">
    <citation type="submission" date="2014-02" db="EMBL/GenBank/DDBJ databases">
        <title>The genome announcement of Streptomyces toyocaensis NRRL15009.</title>
        <authorList>
            <person name="Hong H.-J."/>
            <person name="Kwun M.J."/>
        </authorList>
    </citation>
    <scope>NUCLEOTIDE SEQUENCE [LARGE SCALE GENOMIC DNA]</scope>
    <source>
        <strain evidence="9 10">NRRL 15009</strain>
    </source>
</reference>
<dbReference type="Proteomes" id="UP000028341">
    <property type="component" value="Unassembled WGS sequence"/>
</dbReference>
<evidence type="ECO:0000313" key="10">
    <source>
        <dbReference type="Proteomes" id="UP000028341"/>
    </source>
</evidence>
<evidence type="ECO:0000313" key="9">
    <source>
        <dbReference type="EMBL" id="KES03199.1"/>
    </source>
</evidence>
<feature type="region of interest" description="Disordered" evidence="5">
    <location>
        <begin position="338"/>
        <end position="399"/>
    </location>
</feature>
<dbReference type="PROSITE" id="PS51846">
    <property type="entry name" value="CNNM"/>
    <property type="match status" value="1"/>
</dbReference>
<dbReference type="Pfam" id="PF01595">
    <property type="entry name" value="CNNM"/>
    <property type="match status" value="1"/>
</dbReference>
<evidence type="ECO:0000259" key="7">
    <source>
        <dbReference type="PROSITE" id="PS51371"/>
    </source>
</evidence>
<evidence type="ECO:0000256" key="5">
    <source>
        <dbReference type="SAM" id="MobiDB-lite"/>
    </source>
</evidence>
<keyword evidence="3" id="KW-0129">CBS domain</keyword>
<dbReference type="STRING" id="55952.BU52_31900"/>
<feature type="domain" description="CBS" evidence="7">
    <location>
        <begin position="283"/>
        <end position="339"/>
    </location>
</feature>
<evidence type="ECO:0000256" key="6">
    <source>
        <dbReference type="SAM" id="Phobius"/>
    </source>
</evidence>
<dbReference type="SUPFAM" id="SSF54631">
    <property type="entry name" value="CBS-domain pair"/>
    <property type="match status" value="1"/>
</dbReference>
<keyword evidence="2" id="KW-1003">Cell membrane</keyword>
<dbReference type="PANTHER" id="PTHR43099:SF5">
    <property type="entry name" value="HLYC_CORC FAMILY TRANSPORTER"/>
    <property type="match status" value="1"/>
</dbReference>
<feature type="transmembrane region" description="Helical" evidence="6">
    <location>
        <begin position="98"/>
        <end position="119"/>
    </location>
</feature>
<feature type="domain" description="CNNM transmembrane" evidence="8">
    <location>
        <begin position="1"/>
        <end position="202"/>
    </location>
</feature>
<feature type="transmembrane region" description="Helical" evidence="6">
    <location>
        <begin position="58"/>
        <end position="78"/>
    </location>
</feature>
<evidence type="ECO:0000256" key="2">
    <source>
        <dbReference type="ARBA" id="ARBA00022475"/>
    </source>
</evidence>
<protein>
    <submittedName>
        <fullName evidence="9">Membrane protein</fullName>
    </submittedName>
</protein>
<dbReference type="Pfam" id="PF00571">
    <property type="entry name" value="CBS"/>
    <property type="match status" value="1"/>
</dbReference>
<dbReference type="InterPro" id="IPR002550">
    <property type="entry name" value="CNNM"/>
</dbReference>
<dbReference type="PROSITE" id="PS51371">
    <property type="entry name" value="CBS"/>
    <property type="match status" value="1"/>
</dbReference>
<dbReference type="PANTHER" id="PTHR43099">
    <property type="entry name" value="UPF0053 PROTEIN YRKA"/>
    <property type="match status" value="1"/>
</dbReference>
<dbReference type="Gene3D" id="3.10.580.10">
    <property type="entry name" value="CBS-domain"/>
    <property type="match status" value="1"/>
</dbReference>
<dbReference type="InterPro" id="IPR046342">
    <property type="entry name" value="CBS_dom_sf"/>
</dbReference>
<keyword evidence="4 6" id="KW-1133">Transmembrane helix</keyword>
<dbReference type="InterPro" id="IPR051676">
    <property type="entry name" value="UPF0053_domain"/>
</dbReference>
<evidence type="ECO:0000259" key="8">
    <source>
        <dbReference type="PROSITE" id="PS51846"/>
    </source>
</evidence>
<proteinExistence type="predicted"/>
<gene>
    <name evidence="9" type="ORF">BU52_31900</name>
</gene>
<evidence type="ECO:0000256" key="1">
    <source>
        <dbReference type="ARBA" id="ARBA00004651"/>
    </source>
</evidence>